<comment type="caution">
    <text evidence="7">The sequence shown here is derived from an EMBL/GenBank/DDBJ whole genome shotgun (WGS) entry which is preliminary data.</text>
</comment>
<dbReference type="InterPro" id="IPR050572">
    <property type="entry name" value="Fe-S_Ferredoxin"/>
</dbReference>
<keyword evidence="8" id="KW-1185">Reference proteome</keyword>
<keyword evidence="5" id="KW-0411">Iron-sulfur</keyword>
<dbReference type="InterPro" id="IPR017900">
    <property type="entry name" value="4Fe4S_Fe_S_CS"/>
</dbReference>
<gene>
    <name evidence="7" type="primary">napF</name>
    <name evidence="7" type="ORF">EYW49_03695</name>
</gene>
<protein>
    <submittedName>
        <fullName evidence="7">Ferredoxin-type protein NapF</fullName>
    </submittedName>
</protein>
<dbReference type="InterPro" id="IPR017896">
    <property type="entry name" value="4Fe4S_Fe-S-bd"/>
</dbReference>
<keyword evidence="4" id="KW-0408">Iron</keyword>
<dbReference type="Proteomes" id="UP000292781">
    <property type="component" value="Unassembled WGS sequence"/>
</dbReference>
<evidence type="ECO:0000256" key="5">
    <source>
        <dbReference type="ARBA" id="ARBA00023014"/>
    </source>
</evidence>
<evidence type="ECO:0000256" key="3">
    <source>
        <dbReference type="ARBA" id="ARBA00022737"/>
    </source>
</evidence>
<dbReference type="InterPro" id="IPR004496">
    <property type="entry name" value="NapF"/>
</dbReference>
<accession>A0A4Q9VX41</accession>
<dbReference type="PROSITE" id="PS51379">
    <property type="entry name" value="4FE4S_FER_2"/>
    <property type="match status" value="3"/>
</dbReference>
<dbReference type="SUPFAM" id="SSF54862">
    <property type="entry name" value="4Fe-4S ferredoxins"/>
    <property type="match status" value="1"/>
</dbReference>
<dbReference type="NCBIfam" id="TIGR00402">
    <property type="entry name" value="napF"/>
    <property type="match status" value="1"/>
</dbReference>
<evidence type="ECO:0000259" key="6">
    <source>
        <dbReference type="PROSITE" id="PS51379"/>
    </source>
</evidence>
<dbReference type="AlphaFoldDB" id="A0A4Q9VX41"/>
<dbReference type="PROSITE" id="PS00198">
    <property type="entry name" value="4FE4S_FER_1"/>
    <property type="match status" value="1"/>
</dbReference>
<feature type="domain" description="4Fe-4S ferredoxin-type" evidence="6">
    <location>
        <begin position="130"/>
        <end position="159"/>
    </location>
</feature>
<dbReference type="PANTHER" id="PTHR43687:SF1">
    <property type="entry name" value="FERREDOXIN III"/>
    <property type="match status" value="1"/>
</dbReference>
<keyword evidence="1" id="KW-0004">4Fe-4S</keyword>
<evidence type="ECO:0000313" key="8">
    <source>
        <dbReference type="Proteomes" id="UP000292781"/>
    </source>
</evidence>
<organism evidence="7 8">
    <name type="scientific">Siculibacillus lacustris</name>
    <dbReference type="NCBI Taxonomy" id="1549641"/>
    <lineage>
        <taxon>Bacteria</taxon>
        <taxon>Pseudomonadati</taxon>
        <taxon>Pseudomonadota</taxon>
        <taxon>Alphaproteobacteria</taxon>
        <taxon>Hyphomicrobiales</taxon>
        <taxon>Ancalomicrobiaceae</taxon>
        <taxon>Siculibacillus</taxon>
    </lineage>
</organism>
<dbReference type="Gene3D" id="3.30.70.20">
    <property type="match status" value="2"/>
</dbReference>
<name>A0A4Q9VX41_9HYPH</name>
<dbReference type="Pfam" id="PF12838">
    <property type="entry name" value="Fer4_7"/>
    <property type="match status" value="2"/>
</dbReference>
<dbReference type="GO" id="GO:0046872">
    <property type="term" value="F:metal ion binding"/>
    <property type="evidence" value="ECO:0007669"/>
    <property type="project" value="UniProtKB-KW"/>
</dbReference>
<evidence type="ECO:0000256" key="1">
    <source>
        <dbReference type="ARBA" id="ARBA00022485"/>
    </source>
</evidence>
<dbReference type="OrthoDB" id="9800445at2"/>
<sequence>MARRDLFRGRLTRPRRPTVPRPPTAIPEADFLAACDGCLACVTACPEGVVRLDADRRPVLQFVHGTCTFCDLCAAACPTGALATEGARPWDARAEIAGNCLAIGGVHCRSCGDACDERAVSFVPRPDGRFLPIIDVDRCTGCGACVGVCPVTAVAVRPAGALREVRA</sequence>
<feature type="domain" description="4Fe-4S ferredoxin-type" evidence="6">
    <location>
        <begin position="25"/>
        <end position="55"/>
    </location>
</feature>
<feature type="domain" description="4Fe-4S ferredoxin-type" evidence="6">
    <location>
        <begin position="58"/>
        <end position="87"/>
    </location>
</feature>
<keyword evidence="3" id="KW-0677">Repeat</keyword>
<reference evidence="7 8" key="1">
    <citation type="submission" date="2019-02" db="EMBL/GenBank/DDBJ databases">
        <title>Siculibacillus lacustris gen. nov., sp. nov., a new rosette-forming bacterium isolated from a freshwater crater lake (Lake St. Ana, Romania).</title>
        <authorList>
            <person name="Felfoldi T."/>
            <person name="Marton Z."/>
            <person name="Szabo A."/>
            <person name="Mentes A."/>
            <person name="Boka K."/>
            <person name="Marialigeti K."/>
            <person name="Mathe I."/>
            <person name="Koncz M."/>
            <person name="Schumann P."/>
            <person name="Toth E."/>
        </authorList>
    </citation>
    <scope>NUCLEOTIDE SEQUENCE [LARGE SCALE GENOMIC DNA]</scope>
    <source>
        <strain evidence="7 8">SA-279</strain>
    </source>
</reference>
<dbReference type="PANTHER" id="PTHR43687">
    <property type="entry name" value="ADENYLYLSULFATE REDUCTASE, BETA SUBUNIT"/>
    <property type="match status" value="1"/>
</dbReference>
<proteinExistence type="predicted"/>
<evidence type="ECO:0000313" key="7">
    <source>
        <dbReference type="EMBL" id="TBW40461.1"/>
    </source>
</evidence>
<evidence type="ECO:0000256" key="4">
    <source>
        <dbReference type="ARBA" id="ARBA00023004"/>
    </source>
</evidence>
<dbReference type="CDD" id="cd10564">
    <property type="entry name" value="NapF_like"/>
    <property type="match status" value="1"/>
</dbReference>
<evidence type="ECO:0000256" key="2">
    <source>
        <dbReference type="ARBA" id="ARBA00022723"/>
    </source>
</evidence>
<keyword evidence="2" id="KW-0479">Metal-binding</keyword>
<dbReference type="GO" id="GO:0051539">
    <property type="term" value="F:4 iron, 4 sulfur cluster binding"/>
    <property type="evidence" value="ECO:0007669"/>
    <property type="project" value="UniProtKB-KW"/>
</dbReference>
<dbReference type="EMBL" id="SJFN01000004">
    <property type="protein sequence ID" value="TBW40461.1"/>
    <property type="molecule type" value="Genomic_DNA"/>
</dbReference>